<protein>
    <submittedName>
        <fullName evidence="8">YihY/virulence factor BrkB family protein</fullName>
    </submittedName>
</protein>
<comment type="subcellular location">
    <subcellularLocation>
        <location evidence="1">Cell membrane</location>
        <topology evidence="1">Multi-pass membrane protein</topology>
    </subcellularLocation>
</comment>
<feature type="compositionally biased region" description="Basic residues" evidence="6">
    <location>
        <begin position="374"/>
        <end position="384"/>
    </location>
</feature>
<sequence>MAQQSLMERVQELVRRAQETRLGRMNARYGAAHGAQLAGGIAYAGLFSVFAALTIAFTIFMALLGDNEELRDAFVSAVDSAIPGIINTGPGDDGVISPDDLQMSTTLSWTSVVASVTLLLAALAVMGALGGSLRAMFGIAAPPGNVVVAKLRDLGGFVLLALAVLATAVLGIGAGAAGGWVTDQLGLESSLAALLVRGLALVGAFAVDTFVFAGLIRFVGGARPPRKDLWVGAMIGAVGTGVLRLLGTSVVGGADANPLLQSFAVIVTLLLWVNLAARIALYVAAWTANPPSPLLEQASPEALHAKESPNYVTQSAPHTLAWDHDPRTGLVLASEGLRLEREEMEREKDAQRRELGAALGAALEEPDGWFARRRAARRARKAVRAQRERAQNESSSDESSGDESSGDADR</sequence>
<feature type="transmembrane region" description="Helical" evidence="7">
    <location>
        <begin position="41"/>
        <end position="64"/>
    </location>
</feature>
<feature type="transmembrane region" description="Helical" evidence="7">
    <location>
        <begin position="154"/>
        <end position="182"/>
    </location>
</feature>
<keyword evidence="2" id="KW-1003">Cell membrane</keyword>
<evidence type="ECO:0000256" key="7">
    <source>
        <dbReference type="SAM" id="Phobius"/>
    </source>
</evidence>
<comment type="caution">
    <text evidence="8">The sequence shown here is derived from an EMBL/GenBank/DDBJ whole genome shotgun (WGS) entry which is preliminary data.</text>
</comment>
<organism evidence="8 9">
    <name type="scientific">Miniimonas arenae</name>
    <dbReference type="NCBI Taxonomy" id="676201"/>
    <lineage>
        <taxon>Bacteria</taxon>
        <taxon>Bacillati</taxon>
        <taxon>Actinomycetota</taxon>
        <taxon>Actinomycetes</taxon>
        <taxon>Micrococcales</taxon>
        <taxon>Beutenbergiaceae</taxon>
        <taxon>Miniimonas</taxon>
    </lineage>
</organism>
<keyword evidence="3 7" id="KW-0812">Transmembrane</keyword>
<gene>
    <name evidence="8" type="ORF">FH969_12355</name>
</gene>
<evidence type="ECO:0000256" key="1">
    <source>
        <dbReference type="ARBA" id="ARBA00004651"/>
    </source>
</evidence>
<evidence type="ECO:0000256" key="3">
    <source>
        <dbReference type="ARBA" id="ARBA00022692"/>
    </source>
</evidence>
<keyword evidence="4 7" id="KW-1133">Transmembrane helix</keyword>
<feature type="region of interest" description="Disordered" evidence="6">
    <location>
        <begin position="374"/>
        <end position="410"/>
    </location>
</feature>
<feature type="transmembrane region" description="Helical" evidence="7">
    <location>
        <begin position="259"/>
        <end position="285"/>
    </location>
</feature>
<dbReference type="AlphaFoldDB" id="A0A5C5B982"/>
<feature type="compositionally biased region" description="Acidic residues" evidence="6">
    <location>
        <begin position="395"/>
        <end position="410"/>
    </location>
</feature>
<feature type="transmembrane region" description="Helical" evidence="7">
    <location>
        <begin position="228"/>
        <end position="247"/>
    </location>
</feature>
<dbReference type="GO" id="GO:0005886">
    <property type="term" value="C:plasma membrane"/>
    <property type="evidence" value="ECO:0007669"/>
    <property type="project" value="UniProtKB-SubCell"/>
</dbReference>
<dbReference type="RefSeq" id="WP_139987441.1">
    <property type="nucleotide sequence ID" value="NZ_VENP01000055.1"/>
</dbReference>
<accession>A0A5C5B982</accession>
<reference evidence="8 9" key="1">
    <citation type="submission" date="2019-06" db="EMBL/GenBank/DDBJ databases">
        <title>Draft genome sequence of Miniimonas arenae KCTC 19750T isolated from sea sand.</title>
        <authorList>
            <person name="Park S.-J."/>
        </authorList>
    </citation>
    <scope>NUCLEOTIDE SEQUENCE [LARGE SCALE GENOMIC DNA]</scope>
    <source>
        <strain evidence="8 9">KCTC 19750</strain>
    </source>
</reference>
<dbReference type="PANTHER" id="PTHR30213:SF1">
    <property type="entry name" value="INNER MEMBRANE PROTEIN YHJD"/>
    <property type="match status" value="1"/>
</dbReference>
<dbReference type="PANTHER" id="PTHR30213">
    <property type="entry name" value="INNER MEMBRANE PROTEIN YHJD"/>
    <property type="match status" value="1"/>
</dbReference>
<evidence type="ECO:0000256" key="4">
    <source>
        <dbReference type="ARBA" id="ARBA00022989"/>
    </source>
</evidence>
<dbReference type="EMBL" id="VENP01000055">
    <property type="protein sequence ID" value="TNU73261.1"/>
    <property type="molecule type" value="Genomic_DNA"/>
</dbReference>
<dbReference type="InterPro" id="IPR017039">
    <property type="entry name" value="Virul_fac_BrkB"/>
</dbReference>
<keyword evidence="5 7" id="KW-0472">Membrane</keyword>
<proteinExistence type="predicted"/>
<evidence type="ECO:0000313" key="8">
    <source>
        <dbReference type="EMBL" id="TNU73261.1"/>
    </source>
</evidence>
<dbReference type="OrthoDB" id="5143175at2"/>
<evidence type="ECO:0000256" key="6">
    <source>
        <dbReference type="SAM" id="MobiDB-lite"/>
    </source>
</evidence>
<keyword evidence="9" id="KW-1185">Reference proteome</keyword>
<evidence type="ECO:0000256" key="2">
    <source>
        <dbReference type="ARBA" id="ARBA00022475"/>
    </source>
</evidence>
<evidence type="ECO:0000313" key="9">
    <source>
        <dbReference type="Proteomes" id="UP000313849"/>
    </source>
</evidence>
<feature type="transmembrane region" description="Helical" evidence="7">
    <location>
        <begin position="107"/>
        <end position="133"/>
    </location>
</feature>
<feature type="transmembrane region" description="Helical" evidence="7">
    <location>
        <begin position="194"/>
        <end position="216"/>
    </location>
</feature>
<evidence type="ECO:0000256" key="5">
    <source>
        <dbReference type="ARBA" id="ARBA00023136"/>
    </source>
</evidence>
<name>A0A5C5B982_9MICO</name>
<dbReference type="Pfam" id="PF03631">
    <property type="entry name" value="Virul_fac_BrkB"/>
    <property type="match status" value="1"/>
</dbReference>
<dbReference type="Proteomes" id="UP000313849">
    <property type="component" value="Unassembled WGS sequence"/>
</dbReference>